<feature type="domain" description="Putative glycogen debranching enzyme N-terminal" evidence="1">
    <location>
        <begin position="7"/>
        <end position="182"/>
    </location>
</feature>
<sequence>MTAKLVLKENLVFMVSHTDGDVPYHDQEGLGIYYKDTRYLSILEMKVSGETPVLLTSSCEFNFMGNIQSANPLMRIPAETPGETITLLPRTISIRRNRFIEDGLHERVGFYNYNSFPVRLVLNLRFGSDFRDMFDVRGYNRAKRGEIQEPLWDGKRLRFSYAGLDGQERYTYIVFDHTPDEIIPVTGLNSSTHEVLAQRASLPDSTSASAMPTVHPAAADAVFVLTLKPFTPLAVTYHVIPQGLGNGQNALAHSFDMGARRMKVAYESWFEEATVISTDNEVFNAFLQRSIYDLRILMEELPTGLFPVAGIPWFAVPFGRDSIITSLQTLIFDPQIAVGTLRFLAQHQGKVVNDWNEEEPGKILHEMRAGEMTLLHEMPHIPYFGAVDSTPLFLMLFAATMCWLDSDSLYRELLPNVKAALDWIDNYGDRDGDGFIEYDCHNERGVKNQGWKDSAISLLMADGSLPKQPIALVEAQGYVYAAKIGVAEVLERKGEHEWAARLRREAETLKQRFNEVFWMPEAQFFAQALDRDKKQISSITSNPAHCLWCGLVADDKVEAVVKKLTAEDMSSGWGLRTLSSNAPSFNPMSYHNGSVWPHDNSLAAAGLKRVRHNEEAISIISQIFNAAQRFTYFRLPELYCGFQQDTRYYSAPAEYPVSCSPQAWTAGAALLFLQTMLGLEVNATLRRVILRPYFPPYIDWVELKGLNIGNQPVSLRVSRRDQHRYQLEILDNERDIEVVLMSR</sequence>
<evidence type="ECO:0000259" key="1">
    <source>
        <dbReference type="Pfam" id="PF14742"/>
    </source>
</evidence>
<dbReference type="RefSeq" id="WP_341468513.1">
    <property type="nucleotide sequence ID" value="NZ_CP128399.1"/>
</dbReference>
<dbReference type="AlphaFoldDB" id="A0A8T7M2N1"/>
<protein>
    <submittedName>
        <fullName evidence="3">Amylo-alpha-1,6-glucosidase</fullName>
    </submittedName>
</protein>
<evidence type="ECO:0000259" key="2">
    <source>
        <dbReference type="Pfam" id="PF22422"/>
    </source>
</evidence>
<dbReference type="InterPro" id="IPR054491">
    <property type="entry name" value="MGH1-like_GH"/>
</dbReference>
<keyword evidence="6" id="KW-1185">Reference proteome</keyword>
<gene>
    <name evidence="3" type="ORF">HXX08_02540</name>
    <name evidence="4" type="ORF">OZ401_002428</name>
</gene>
<dbReference type="InterPro" id="IPR008928">
    <property type="entry name" value="6-hairpin_glycosidase_sf"/>
</dbReference>
<reference evidence="4" key="2">
    <citation type="journal article" date="2024" name="Nature">
        <title>Anoxygenic phototroph of the Chloroflexota uses a type I reaction centre.</title>
        <authorList>
            <person name="Tsuji J.M."/>
            <person name="Shaw N.A."/>
            <person name="Nagashima S."/>
            <person name="Venkiteswaran J.J."/>
            <person name="Schiff S.L."/>
            <person name="Watanabe T."/>
            <person name="Fukui M."/>
            <person name="Hanada S."/>
            <person name="Tank M."/>
            <person name="Neufeld J.D."/>
        </authorList>
    </citation>
    <scope>NUCLEOTIDE SEQUENCE</scope>
    <source>
        <strain evidence="4">L227-S17</strain>
    </source>
</reference>
<dbReference type="Proteomes" id="UP001431572">
    <property type="component" value="Chromosome 1"/>
</dbReference>
<accession>A0A8T7M2N1</accession>
<dbReference type="EMBL" id="CP128399">
    <property type="protein sequence ID" value="WJW66620.1"/>
    <property type="molecule type" value="Genomic_DNA"/>
</dbReference>
<organism evidence="3 5">
    <name type="scientific">Candidatus Chlorohelix allophototropha</name>
    <dbReference type="NCBI Taxonomy" id="3003348"/>
    <lineage>
        <taxon>Bacteria</taxon>
        <taxon>Bacillati</taxon>
        <taxon>Chloroflexota</taxon>
        <taxon>Chloroflexia</taxon>
        <taxon>Candidatus Chloroheliales</taxon>
        <taxon>Candidatus Chloroheliaceae</taxon>
        <taxon>Candidatus Chlorohelix</taxon>
    </lineage>
</organism>
<feature type="domain" description="Mannosylglycerate hydrolase MGH1-like glycoside hydrolase" evidence="2">
    <location>
        <begin position="471"/>
        <end position="628"/>
    </location>
</feature>
<dbReference type="SUPFAM" id="SSF48208">
    <property type="entry name" value="Six-hairpin glycosidases"/>
    <property type="match status" value="1"/>
</dbReference>
<name>A0A8T7M2N1_9CHLR</name>
<dbReference type="InterPro" id="IPR032856">
    <property type="entry name" value="GDE_N_bis"/>
</dbReference>
<dbReference type="GO" id="GO:0005975">
    <property type="term" value="P:carbohydrate metabolic process"/>
    <property type="evidence" value="ECO:0007669"/>
    <property type="project" value="InterPro"/>
</dbReference>
<dbReference type="EMBL" id="JACATZ010000001">
    <property type="protein sequence ID" value="NWJ44735.1"/>
    <property type="molecule type" value="Genomic_DNA"/>
</dbReference>
<evidence type="ECO:0000313" key="6">
    <source>
        <dbReference type="Proteomes" id="UP001431572"/>
    </source>
</evidence>
<evidence type="ECO:0000313" key="3">
    <source>
        <dbReference type="EMBL" id="NWJ44735.1"/>
    </source>
</evidence>
<dbReference type="Pfam" id="PF22422">
    <property type="entry name" value="MGH1-like_GH"/>
    <property type="match status" value="1"/>
</dbReference>
<dbReference type="Pfam" id="PF14742">
    <property type="entry name" value="GDE_N_bis"/>
    <property type="match status" value="1"/>
</dbReference>
<reference evidence="3 5" key="1">
    <citation type="submission" date="2020-06" db="EMBL/GenBank/DDBJ databases">
        <title>Anoxygenic phototrophic Chloroflexota member uses a Type I reaction center.</title>
        <authorList>
            <person name="Tsuji J.M."/>
            <person name="Shaw N.A."/>
            <person name="Nagashima S."/>
            <person name="Venkiteswaran J."/>
            <person name="Schiff S.L."/>
            <person name="Hanada S."/>
            <person name="Tank M."/>
            <person name="Neufeld J.D."/>
        </authorList>
    </citation>
    <scope>NUCLEOTIDE SEQUENCE [LARGE SCALE GENOMIC DNA]</scope>
    <source>
        <strain evidence="3">L227-S17</strain>
    </source>
</reference>
<dbReference type="Gene3D" id="1.50.10.10">
    <property type="match status" value="1"/>
</dbReference>
<dbReference type="Proteomes" id="UP000521676">
    <property type="component" value="Unassembled WGS sequence"/>
</dbReference>
<evidence type="ECO:0000313" key="4">
    <source>
        <dbReference type="EMBL" id="WJW66620.1"/>
    </source>
</evidence>
<proteinExistence type="predicted"/>
<evidence type="ECO:0000313" key="5">
    <source>
        <dbReference type="Proteomes" id="UP000521676"/>
    </source>
</evidence>
<dbReference type="InterPro" id="IPR012341">
    <property type="entry name" value="6hp_glycosidase-like_sf"/>
</dbReference>